<reference evidence="3 4" key="1">
    <citation type="journal article" date="2015" name="Genome Biol. Evol.">
        <title>Comparative Genomics of a Bacterivorous Green Alga Reveals Evolutionary Causalities and Consequences of Phago-Mixotrophic Mode of Nutrition.</title>
        <authorList>
            <person name="Burns J.A."/>
            <person name="Paasch A."/>
            <person name="Narechania A."/>
            <person name="Kim E."/>
        </authorList>
    </citation>
    <scope>NUCLEOTIDE SEQUENCE [LARGE SCALE GENOMIC DNA]</scope>
    <source>
        <strain evidence="3 4">PLY_AMNH</strain>
    </source>
</reference>
<comment type="caution">
    <text evidence="3">The sequence shown here is derived from an EMBL/GenBank/DDBJ whole genome shotgun (WGS) entry which is preliminary data.</text>
</comment>
<dbReference type="Proteomes" id="UP001190700">
    <property type="component" value="Unassembled WGS sequence"/>
</dbReference>
<feature type="transmembrane region" description="Helical" evidence="2">
    <location>
        <begin position="21"/>
        <end position="38"/>
    </location>
</feature>
<name>A0AAE0KTT5_9CHLO</name>
<gene>
    <name evidence="3" type="ORF">CYMTET_30552</name>
</gene>
<keyword evidence="2" id="KW-0472">Membrane</keyword>
<keyword evidence="2" id="KW-1133">Transmembrane helix</keyword>
<evidence type="ECO:0000256" key="1">
    <source>
        <dbReference type="SAM" id="MobiDB-lite"/>
    </source>
</evidence>
<dbReference type="EMBL" id="LGRX02017638">
    <property type="protein sequence ID" value="KAK3260491.1"/>
    <property type="molecule type" value="Genomic_DNA"/>
</dbReference>
<proteinExistence type="predicted"/>
<evidence type="ECO:0000256" key="2">
    <source>
        <dbReference type="SAM" id="Phobius"/>
    </source>
</evidence>
<organism evidence="3 4">
    <name type="scientific">Cymbomonas tetramitiformis</name>
    <dbReference type="NCBI Taxonomy" id="36881"/>
    <lineage>
        <taxon>Eukaryota</taxon>
        <taxon>Viridiplantae</taxon>
        <taxon>Chlorophyta</taxon>
        <taxon>Pyramimonadophyceae</taxon>
        <taxon>Pyramimonadales</taxon>
        <taxon>Pyramimonadaceae</taxon>
        <taxon>Cymbomonas</taxon>
    </lineage>
</organism>
<feature type="compositionally biased region" description="Polar residues" evidence="1">
    <location>
        <begin position="238"/>
        <end position="250"/>
    </location>
</feature>
<sequence length="256" mass="28661">MGLSRDAHGRLKRKSFAGKRSVHVVITTVCAIALLYFTQPRYNTFAVPPQVPAAVLRPHKPRHVSSRYTEELYLEDFRKELKVLQSHDASDDEAEASSLPVPVTAIVFPDGTPRERMEKLASSCEDVGTKYVLRGGNISSSQEDLLHLKSSTYIFQYNAYMKYAHMAMVAQWGSRLIAAWQASPARPDIFDGPENMIVEGLPEQRIMYSFSSDVGNKWSAPFTVPQQKKASPGGPDSRPSSTEHLPTSWQERAYKS</sequence>
<accession>A0AAE0KTT5</accession>
<evidence type="ECO:0000313" key="4">
    <source>
        <dbReference type="Proteomes" id="UP001190700"/>
    </source>
</evidence>
<dbReference type="AlphaFoldDB" id="A0AAE0KTT5"/>
<feature type="region of interest" description="Disordered" evidence="1">
    <location>
        <begin position="219"/>
        <end position="256"/>
    </location>
</feature>
<protein>
    <submittedName>
        <fullName evidence="3">Uncharacterized protein</fullName>
    </submittedName>
</protein>
<evidence type="ECO:0000313" key="3">
    <source>
        <dbReference type="EMBL" id="KAK3260491.1"/>
    </source>
</evidence>
<keyword evidence="4" id="KW-1185">Reference proteome</keyword>
<keyword evidence="2" id="KW-0812">Transmembrane</keyword>